<dbReference type="InterPro" id="IPR041445">
    <property type="entry name" value="AAA_lid_4"/>
</dbReference>
<evidence type="ECO:0000313" key="11">
    <source>
        <dbReference type="EMBL" id="MCA9386249.1"/>
    </source>
</evidence>
<dbReference type="InterPro" id="IPR018247">
    <property type="entry name" value="EF_Hand_1_Ca_BS"/>
</dbReference>
<feature type="domain" description="EF-hand" evidence="10">
    <location>
        <begin position="220"/>
        <end position="255"/>
    </location>
</feature>
<reference evidence="11" key="2">
    <citation type="journal article" date="2021" name="Microbiome">
        <title>Successional dynamics and alternative stable states in a saline activated sludge microbial community over 9 years.</title>
        <authorList>
            <person name="Wang Y."/>
            <person name="Ye J."/>
            <person name="Ju F."/>
            <person name="Liu L."/>
            <person name="Boyd J.A."/>
            <person name="Deng Y."/>
            <person name="Parks D.H."/>
            <person name="Jiang X."/>
            <person name="Yin X."/>
            <person name="Woodcroft B.J."/>
            <person name="Tyson G.W."/>
            <person name="Hugenholtz P."/>
            <person name="Polz M.F."/>
            <person name="Zhang T."/>
        </authorList>
    </citation>
    <scope>NUCLEOTIDE SEQUENCE</scope>
    <source>
        <strain evidence="11">HKST-UBA11</strain>
    </source>
</reference>
<dbReference type="PANTHER" id="PTHR42848">
    <property type="match status" value="1"/>
</dbReference>
<evidence type="ECO:0000256" key="7">
    <source>
        <dbReference type="ARBA" id="ARBA00023172"/>
    </source>
</evidence>
<dbReference type="GO" id="GO:0016787">
    <property type="term" value="F:hydrolase activity"/>
    <property type="evidence" value="ECO:0007669"/>
    <property type="project" value="UniProtKB-KW"/>
</dbReference>
<dbReference type="GO" id="GO:0006310">
    <property type="term" value="P:DNA recombination"/>
    <property type="evidence" value="ECO:0007669"/>
    <property type="project" value="UniProtKB-UniRule"/>
</dbReference>
<feature type="binding site" evidence="9">
    <location>
        <position position="66"/>
    </location>
    <ligand>
        <name>ATP</name>
        <dbReference type="ChEBI" id="CHEBI:30616"/>
    </ligand>
</feature>
<dbReference type="Gene3D" id="1.10.10.10">
    <property type="entry name" value="Winged helix-like DNA-binding domain superfamily/Winged helix DNA-binding domain"/>
    <property type="match status" value="1"/>
</dbReference>
<dbReference type="GO" id="GO:0009378">
    <property type="term" value="F:four-way junction helicase activity"/>
    <property type="evidence" value="ECO:0007669"/>
    <property type="project" value="InterPro"/>
</dbReference>
<comment type="domain">
    <text evidence="9">Has 3 domains, the large (RuvB-L) and small ATPase (RuvB-S) domains and the C-terminal head (RuvB-H) domain. The head domain binds DNA, while the ATPase domains jointly bind ATP, ADP or are empty depending on the state of the subunit in the translocation cycle. During a single DNA translocation step the structure of each domain remains the same, but their relative positions change.</text>
</comment>
<dbReference type="InterPro" id="IPR036390">
    <property type="entry name" value="WH_DNA-bd_sf"/>
</dbReference>
<feature type="binding site" evidence="9">
    <location>
        <position position="172"/>
    </location>
    <ligand>
        <name>ATP</name>
        <dbReference type="ChEBI" id="CHEBI:30616"/>
    </ligand>
</feature>
<dbReference type="AlphaFoldDB" id="A0A955L9X5"/>
<feature type="binding site" evidence="9">
    <location>
        <position position="182"/>
    </location>
    <ligand>
        <name>ATP</name>
        <dbReference type="ChEBI" id="CHEBI:30616"/>
    </ligand>
</feature>
<dbReference type="SMART" id="SM00382">
    <property type="entry name" value="AAA"/>
    <property type="match status" value="1"/>
</dbReference>
<evidence type="ECO:0000256" key="5">
    <source>
        <dbReference type="ARBA" id="ARBA00022840"/>
    </source>
</evidence>
<dbReference type="GO" id="GO:0005737">
    <property type="term" value="C:cytoplasm"/>
    <property type="evidence" value="ECO:0007669"/>
    <property type="project" value="UniProtKB-SubCell"/>
</dbReference>
<feature type="binding site" evidence="9">
    <location>
        <position position="67"/>
    </location>
    <ligand>
        <name>ATP</name>
        <dbReference type="ChEBI" id="CHEBI:30616"/>
    </ligand>
</feature>
<sequence length="330" mass="37215">MDRITNMQLNDVQEDRIEKSLRPSKFDEVIGREHEITNLKVMIEAAKKRDDALDHIIFYGPPGLGKTSISNVVANEMGVPIHITSGPAIEKQGDLASILTNIEDKGILFIDEIHRLSKVIEEILYPAMEDRAIDIIIGKGPSAKTLRLELNRFTLVGATTKMGKLSSPLRDRFGASFRFDFYEFDELAEIIVQKAQILKTEIDPDSAYLIAERSRRTPRIAIRILKRIRDFADVNNDGIITRDEVVNALKTLNIDPLGLDYLDQKILHVLVREFDSKPVGLSTIAAAISEEMDTIEDVCEPFLLQEGLIQRTSRGRIATEKAIKHLADHY</sequence>
<feature type="region of interest" description="Small ATPAse domain (RuvB-S)" evidence="9">
    <location>
        <begin position="183"/>
        <end position="253"/>
    </location>
</feature>
<organism evidence="11 12">
    <name type="scientific">Candidatus Dojkabacteria bacterium</name>
    <dbReference type="NCBI Taxonomy" id="2099670"/>
    <lineage>
        <taxon>Bacteria</taxon>
        <taxon>Candidatus Dojkabacteria</taxon>
    </lineage>
</organism>
<dbReference type="GO" id="GO:0048476">
    <property type="term" value="C:Holliday junction resolvase complex"/>
    <property type="evidence" value="ECO:0007669"/>
    <property type="project" value="UniProtKB-UniRule"/>
</dbReference>
<dbReference type="SUPFAM" id="SSF46785">
    <property type="entry name" value="Winged helix' DNA-binding domain"/>
    <property type="match status" value="1"/>
</dbReference>
<keyword evidence="7 9" id="KW-0233">DNA recombination</keyword>
<feature type="region of interest" description="Head domain (RuvB-H)" evidence="9">
    <location>
        <begin position="256"/>
        <end position="330"/>
    </location>
</feature>
<dbReference type="InterPro" id="IPR002048">
    <property type="entry name" value="EF_hand_dom"/>
</dbReference>
<dbReference type="Pfam" id="PF17864">
    <property type="entry name" value="AAA_lid_4"/>
    <property type="match status" value="1"/>
</dbReference>
<accession>A0A955L9X5</accession>
<dbReference type="InterPro" id="IPR003593">
    <property type="entry name" value="AAA+_ATPase"/>
</dbReference>
<evidence type="ECO:0000256" key="3">
    <source>
        <dbReference type="ARBA" id="ARBA00022763"/>
    </source>
</evidence>
<dbReference type="EC" id="3.6.4.-" evidence="9"/>
<dbReference type="Pfam" id="PF05491">
    <property type="entry name" value="WHD_RuvB"/>
    <property type="match status" value="1"/>
</dbReference>
<feature type="binding site" evidence="9">
    <location>
        <position position="219"/>
    </location>
    <ligand>
        <name>ATP</name>
        <dbReference type="ChEBI" id="CHEBI:30616"/>
    </ligand>
</feature>
<feature type="binding site" evidence="9">
    <location>
        <position position="22"/>
    </location>
    <ligand>
        <name>ATP</name>
        <dbReference type="ChEBI" id="CHEBI:30616"/>
    </ligand>
</feature>
<dbReference type="SUPFAM" id="SSF52540">
    <property type="entry name" value="P-loop containing nucleoside triphosphate hydrolases"/>
    <property type="match status" value="1"/>
</dbReference>
<feature type="binding site" evidence="9">
    <location>
        <position position="21"/>
    </location>
    <ligand>
        <name>ATP</name>
        <dbReference type="ChEBI" id="CHEBI:30616"/>
    </ligand>
</feature>
<comment type="subunit">
    <text evidence="9">Homohexamer. Forms an RuvA(8)-RuvB(12)-Holliday junction (HJ) complex. HJ DNA is sandwiched between 2 RuvA tetramers; dsDNA enters through RuvA and exits via RuvB. An RuvB hexamer assembles on each DNA strand where it exits the tetramer. Each RuvB hexamer is contacted by two RuvA subunits (via domain III) on 2 adjacent RuvB subunits; this complex drives branch migration. In the full resolvosome a probable DNA-RuvA(4)-RuvB(12)-RuvC(2) complex forms which resolves the HJ.</text>
</comment>
<dbReference type="GO" id="GO:0000400">
    <property type="term" value="F:four-way junction DNA binding"/>
    <property type="evidence" value="ECO:0007669"/>
    <property type="project" value="UniProtKB-UniRule"/>
</dbReference>
<dbReference type="EMBL" id="JAGQLH010000107">
    <property type="protein sequence ID" value="MCA9386249.1"/>
    <property type="molecule type" value="Genomic_DNA"/>
</dbReference>
<protein>
    <recommendedName>
        <fullName evidence="9">Holliday junction branch migration complex subunit RuvB</fullName>
        <ecNumber evidence="9">3.6.4.-</ecNumber>
    </recommendedName>
</protein>
<comment type="caution">
    <text evidence="11">The sequence shown here is derived from an EMBL/GenBank/DDBJ whole genome shotgun (WGS) entry which is preliminary data.</text>
</comment>
<comment type="subcellular location">
    <subcellularLocation>
        <location evidence="9">Cytoplasm</location>
    </subcellularLocation>
</comment>
<evidence type="ECO:0000256" key="1">
    <source>
        <dbReference type="ARBA" id="ARBA00022490"/>
    </source>
</evidence>
<evidence type="ECO:0000256" key="6">
    <source>
        <dbReference type="ARBA" id="ARBA00023125"/>
    </source>
</evidence>
<evidence type="ECO:0000256" key="4">
    <source>
        <dbReference type="ARBA" id="ARBA00022801"/>
    </source>
</evidence>
<proteinExistence type="inferred from homology"/>
<feature type="binding site" evidence="9">
    <location>
        <position position="68"/>
    </location>
    <ligand>
        <name>ATP</name>
        <dbReference type="ChEBI" id="CHEBI:30616"/>
    </ligand>
</feature>
<dbReference type="CDD" id="cd00009">
    <property type="entry name" value="AAA"/>
    <property type="match status" value="1"/>
</dbReference>
<dbReference type="NCBIfam" id="TIGR00635">
    <property type="entry name" value="ruvB"/>
    <property type="match status" value="1"/>
</dbReference>
<feature type="binding site" evidence="9">
    <location>
        <position position="311"/>
    </location>
    <ligand>
        <name>DNA</name>
        <dbReference type="ChEBI" id="CHEBI:16991"/>
    </ligand>
</feature>
<dbReference type="InterPro" id="IPR004605">
    <property type="entry name" value="DNA_helicase_Holl-junc_RuvB"/>
</dbReference>
<keyword evidence="5 9" id="KW-0067">ATP-binding</keyword>
<name>A0A955L9X5_9BACT</name>
<keyword evidence="6 9" id="KW-0238">DNA-binding</keyword>
<comment type="similarity">
    <text evidence="9">Belongs to the RuvB family.</text>
</comment>
<comment type="catalytic activity">
    <reaction evidence="9">
        <text>ATP + H2O = ADP + phosphate + H(+)</text>
        <dbReference type="Rhea" id="RHEA:13065"/>
        <dbReference type="ChEBI" id="CHEBI:15377"/>
        <dbReference type="ChEBI" id="CHEBI:15378"/>
        <dbReference type="ChEBI" id="CHEBI:30616"/>
        <dbReference type="ChEBI" id="CHEBI:43474"/>
        <dbReference type="ChEBI" id="CHEBI:456216"/>
    </reaction>
</comment>
<keyword evidence="1 9" id="KW-0963">Cytoplasm</keyword>
<dbReference type="GO" id="GO:0005524">
    <property type="term" value="F:ATP binding"/>
    <property type="evidence" value="ECO:0007669"/>
    <property type="project" value="UniProtKB-UniRule"/>
</dbReference>
<evidence type="ECO:0000256" key="2">
    <source>
        <dbReference type="ARBA" id="ARBA00022741"/>
    </source>
</evidence>
<keyword evidence="2 9" id="KW-0547">Nucleotide-binding</keyword>
<dbReference type="NCBIfam" id="NF000868">
    <property type="entry name" value="PRK00080.1"/>
    <property type="match status" value="1"/>
</dbReference>
<reference evidence="11" key="1">
    <citation type="submission" date="2020-04" db="EMBL/GenBank/DDBJ databases">
        <authorList>
            <person name="Zhang T."/>
        </authorList>
    </citation>
    <scope>NUCLEOTIDE SEQUENCE</scope>
    <source>
        <strain evidence="11">HKST-UBA11</strain>
    </source>
</reference>
<dbReference type="InterPro" id="IPR008824">
    <property type="entry name" value="RuvB-like_N"/>
</dbReference>
<dbReference type="PROSITE" id="PS50222">
    <property type="entry name" value="EF_HAND_2"/>
    <property type="match status" value="1"/>
</dbReference>
<keyword evidence="11" id="KW-0347">Helicase</keyword>
<feature type="binding site" evidence="9">
    <location>
        <position position="316"/>
    </location>
    <ligand>
        <name>DNA</name>
        <dbReference type="ChEBI" id="CHEBI:16991"/>
    </ligand>
</feature>
<dbReference type="GO" id="GO:0005509">
    <property type="term" value="F:calcium ion binding"/>
    <property type="evidence" value="ECO:0007669"/>
    <property type="project" value="InterPro"/>
</dbReference>
<dbReference type="Proteomes" id="UP000754563">
    <property type="component" value="Unassembled WGS sequence"/>
</dbReference>
<dbReference type="Gene3D" id="3.40.50.300">
    <property type="entry name" value="P-loop containing nucleotide triphosphate hydrolases"/>
    <property type="match status" value="1"/>
</dbReference>
<dbReference type="Pfam" id="PF05496">
    <property type="entry name" value="RuvB_N"/>
    <property type="match status" value="1"/>
</dbReference>
<keyword evidence="4 9" id="KW-0378">Hydrolase</keyword>
<dbReference type="InterPro" id="IPR008823">
    <property type="entry name" value="RuvB_wg_C"/>
</dbReference>
<dbReference type="InterPro" id="IPR027417">
    <property type="entry name" value="P-loop_NTPase"/>
</dbReference>
<comment type="function">
    <text evidence="9">The RuvA-RuvB-RuvC complex processes Holliday junction (HJ) DNA during genetic recombination and DNA repair, while the RuvA-RuvB complex plays an important role in the rescue of blocked DNA replication forks via replication fork reversal (RFR). RuvA specifically binds to HJ cruciform DNA, conferring on it an open structure. The RuvB hexamer acts as an ATP-dependent pump, pulling dsDNA into and through the RuvAB complex. RuvB forms 2 homohexamers on either side of HJ DNA bound by 1 or 2 RuvA tetramers; 4 subunits per hexamer contact DNA at a time. Coordinated motions by a converter formed by DNA-disengaged RuvB subunits stimulates ATP hydrolysis and nucleotide exchange. Immobilization of the converter enables RuvB to convert the ATP-contained energy into a lever motion, pulling 2 nucleotides of DNA out of the RuvA tetramer per ATP hydrolyzed, thus driving DNA branch migration. The RuvB motors rotate together with the DNA substrate, which together with the progressing nucleotide cycle form the mechanistic basis for DNA recombination by continuous HJ branch migration. Branch migration allows RuvC to scan DNA until it finds its consensus sequence, where it cleaves and resolves cruciform DNA.</text>
</comment>
<evidence type="ECO:0000313" key="12">
    <source>
        <dbReference type="Proteomes" id="UP000754563"/>
    </source>
</evidence>
<keyword evidence="3 9" id="KW-0227">DNA damage</keyword>
<comment type="caution">
    <text evidence="9">Lacks conserved residue(s) required for the propagation of feature annotation.</text>
</comment>
<dbReference type="GO" id="GO:0006281">
    <property type="term" value="P:DNA repair"/>
    <property type="evidence" value="ECO:0007669"/>
    <property type="project" value="UniProtKB-UniRule"/>
</dbReference>
<feature type="binding site" evidence="9">
    <location>
        <position position="63"/>
    </location>
    <ligand>
        <name>ATP</name>
        <dbReference type="ChEBI" id="CHEBI:30616"/>
    </ligand>
</feature>
<evidence type="ECO:0000256" key="9">
    <source>
        <dbReference type="HAMAP-Rule" id="MF_00016"/>
    </source>
</evidence>
<dbReference type="Gene3D" id="1.10.8.60">
    <property type="match status" value="1"/>
</dbReference>
<dbReference type="PROSITE" id="PS00018">
    <property type="entry name" value="EF_HAND_1"/>
    <property type="match status" value="1"/>
</dbReference>
<feature type="binding site" evidence="9">
    <location>
        <position position="67"/>
    </location>
    <ligand>
        <name>Mg(2+)</name>
        <dbReference type="ChEBI" id="CHEBI:18420"/>
    </ligand>
</feature>
<dbReference type="HAMAP" id="MF_00016">
    <property type="entry name" value="DNA_HJ_migration_RuvB"/>
    <property type="match status" value="1"/>
</dbReference>
<gene>
    <name evidence="9 11" type="primary">ruvB</name>
    <name evidence="11" type="ORF">KC717_06415</name>
</gene>
<dbReference type="InterPro" id="IPR036388">
    <property type="entry name" value="WH-like_DNA-bd_sf"/>
</dbReference>
<dbReference type="PANTHER" id="PTHR42848:SF1">
    <property type="entry name" value="HOLLIDAY JUNCTION BRANCH MIGRATION COMPLEX SUBUNIT RUVB"/>
    <property type="match status" value="1"/>
</dbReference>
<keyword evidence="8 9" id="KW-0234">DNA repair</keyword>
<evidence type="ECO:0000259" key="10">
    <source>
        <dbReference type="PROSITE" id="PS50222"/>
    </source>
</evidence>
<evidence type="ECO:0000256" key="8">
    <source>
        <dbReference type="ARBA" id="ARBA00023204"/>
    </source>
</evidence>